<dbReference type="InterPro" id="IPR002114">
    <property type="entry name" value="PTS_HPr_Ser_P_site"/>
</dbReference>
<dbReference type="SUPFAM" id="SSF55594">
    <property type="entry name" value="HPr-like"/>
    <property type="match status" value="1"/>
</dbReference>
<protein>
    <submittedName>
        <fullName evidence="6">Phosphocarrier protein</fullName>
    </submittedName>
</protein>
<dbReference type="CDD" id="cd00367">
    <property type="entry name" value="PTS-HPr_like"/>
    <property type="match status" value="1"/>
</dbReference>
<organism evidence="6 7">
    <name type="scientific">Paenalcaligenes hominis</name>
    <dbReference type="NCBI Taxonomy" id="643674"/>
    <lineage>
        <taxon>Bacteria</taxon>
        <taxon>Pseudomonadati</taxon>
        <taxon>Pseudomonadota</taxon>
        <taxon>Betaproteobacteria</taxon>
        <taxon>Burkholderiales</taxon>
        <taxon>Alcaligenaceae</taxon>
        <taxon>Paenalcaligenes</taxon>
    </lineage>
</organism>
<evidence type="ECO:0000313" key="6">
    <source>
        <dbReference type="EMBL" id="NJB65786.1"/>
    </source>
</evidence>
<dbReference type="PROSITE" id="PS00369">
    <property type="entry name" value="PTS_HPR_HIS"/>
    <property type="match status" value="1"/>
</dbReference>
<dbReference type="InterPro" id="IPR035895">
    <property type="entry name" value="HPr-like_sf"/>
</dbReference>
<name>A0ABX0WSR5_9BURK</name>
<dbReference type="RefSeq" id="WP_167661741.1">
    <property type="nucleotide sequence ID" value="NZ_BMCQ01000005.1"/>
</dbReference>
<dbReference type="PANTHER" id="PTHR33705">
    <property type="entry name" value="PHOSPHOCARRIER PROTEIN HPR"/>
    <property type="match status" value="1"/>
</dbReference>
<dbReference type="PRINTS" id="PR00107">
    <property type="entry name" value="PHOSPHOCPHPR"/>
</dbReference>
<evidence type="ECO:0000256" key="4">
    <source>
        <dbReference type="ARBA" id="ARBA00022683"/>
    </source>
</evidence>
<comment type="caution">
    <text evidence="6">The sequence shown here is derived from an EMBL/GenBank/DDBJ whole genome shotgun (WGS) entry which is preliminary data.</text>
</comment>
<dbReference type="InterPro" id="IPR000032">
    <property type="entry name" value="HPr-like"/>
</dbReference>
<reference evidence="6 7" key="1">
    <citation type="submission" date="2020-03" db="EMBL/GenBank/DDBJ databases">
        <title>Genomic Encyclopedia of Type Strains, Phase IV (KMG-IV): sequencing the most valuable type-strain genomes for metagenomic binning, comparative biology and taxonomic classification.</title>
        <authorList>
            <person name="Goeker M."/>
        </authorList>
    </citation>
    <scope>NUCLEOTIDE SEQUENCE [LARGE SCALE GENOMIC DNA]</scope>
    <source>
        <strain evidence="6 7">DSM 26613</strain>
    </source>
</reference>
<dbReference type="Gene3D" id="3.30.1340.10">
    <property type="entry name" value="HPr-like"/>
    <property type="match status" value="1"/>
</dbReference>
<gene>
    <name evidence="6" type="ORF">GGR41_002041</name>
</gene>
<dbReference type="InterPro" id="IPR001020">
    <property type="entry name" value="PTS_HPr_His_P_site"/>
</dbReference>
<keyword evidence="3" id="KW-0963">Cytoplasm</keyword>
<dbReference type="InterPro" id="IPR050399">
    <property type="entry name" value="HPr"/>
</dbReference>
<dbReference type="PROSITE" id="PS51350">
    <property type="entry name" value="PTS_HPR_DOM"/>
    <property type="match status" value="1"/>
</dbReference>
<keyword evidence="7" id="KW-1185">Reference proteome</keyword>
<evidence type="ECO:0000256" key="1">
    <source>
        <dbReference type="ARBA" id="ARBA00004496"/>
    </source>
</evidence>
<dbReference type="PANTHER" id="PTHR33705:SF2">
    <property type="entry name" value="PHOSPHOCARRIER PROTEIN NPR"/>
    <property type="match status" value="1"/>
</dbReference>
<evidence type="ECO:0000256" key="3">
    <source>
        <dbReference type="ARBA" id="ARBA00022490"/>
    </source>
</evidence>
<keyword evidence="4" id="KW-0598">Phosphotransferase system</keyword>
<proteinExistence type="inferred from homology"/>
<evidence type="ECO:0000256" key="2">
    <source>
        <dbReference type="ARBA" id="ARBA00010736"/>
    </source>
</evidence>
<evidence type="ECO:0000313" key="7">
    <source>
        <dbReference type="Proteomes" id="UP000783934"/>
    </source>
</evidence>
<dbReference type="PROSITE" id="PS00589">
    <property type="entry name" value="PTS_HPR_SER"/>
    <property type="match status" value="1"/>
</dbReference>
<sequence length="89" mass="9485">MLSINIEITNQLGLHARAAAKLTKVASQYKSDIHIARGDRRVNAKSIMGVMMLAAGLGVTVTLDAEGDDAEQALDALANLFANKFDEEA</sequence>
<dbReference type="Proteomes" id="UP000783934">
    <property type="component" value="Unassembled WGS sequence"/>
</dbReference>
<dbReference type="Pfam" id="PF00381">
    <property type="entry name" value="PTS-HPr"/>
    <property type="match status" value="1"/>
</dbReference>
<comment type="similarity">
    <text evidence="2">Belongs to the HPr family.</text>
</comment>
<dbReference type="NCBIfam" id="TIGR01003">
    <property type="entry name" value="PTS_HPr_family"/>
    <property type="match status" value="1"/>
</dbReference>
<evidence type="ECO:0000259" key="5">
    <source>
        <dbReference type="PROSITE" id="PS51350"/>
    </source>
</evidence>
<comment type="subcellular location">
    <subcellularLocation>
        <location evidence="1">Cytoplasm</location>
    </subcellularLocation>
</comment>
<dbReference type="EMBL" id="JAATIZ010000004">
    <property type="protein sequence ID" value="NJB65786.1"/>
    <property type="molecule type" value="Genomic_DNA"/>
</dbReference>
<accession>A0ABX0WSR5</accession>
<feature type="domain" description="HPr" evidence="5">
    <location>
        <begin position="1"/>
        <end position="88"/>
    </location>
</feature>